<dbReference type="AlphaFoldDB" id="A0A2S9V831"/>
<comment type="caution">
    <text evidence="2">The sequence shown here is derived from an EMBL/GenBank/DDBJ whole genome shotgun (WGS) entry which is preliminary data.</text>
</comment>
<dbReference type="Proteomes" id="UP000238949">
    <property type="component" value="Unassembled WGS sequence"/>
</dbReference>
<evidence type="ECO:0000313" key="3">
    <source>
        <dbReference type="Proteomes" id="UP000238949"/>
    </source>
</evidence>
<keyword evidence="1" id="KW-0732">Signal</keyword>
<feature type="chain" id="PRO_5015578704" description="Thioredoxin family protein" evidence="1">
    <location>
        <begin position="20"/>
        <end position="240"/>
    </location>
</feature>
<evidence type="ECO:0000313" key="2">
    <source>
        <dbReference type="EMBL" id="PRO72619.1"/>
    </source>
</evidence>
<dbReference type="RefSeq" id="WP_105935377.1">
    <property type="nucleotide sequence ID" value="NZ_PVNP01000180.1"/>
</dbReference>
<keyword evidence="3" id="KW-1185">Reference proteome</keyword>
<evidence type="ECO:0008006" key="4">
    <source>
        <dbReference type="Google" id="ProtNLM"/>
    </source>
</evidence>
<proteinExistence type="predicted"/>
<organism evidence="2 3">
    <name type="scientific">Alteromonas alba</name>
    <dbReference type="NCBI Taxonomy" id="2079529"/>
    <lineage>
        <taxon>Bacteria</taxon>
        <taxon>Pseudomonadati</taxon>
        <taxon>Pseudomonadota</taxon>
        <taxon>Gammaproteobacteria</taxon>
        <taxon>Alteromonadales</taxon>
        <taxon>Alteromonadaceae</taxon>
        <taxon>Alteromonas/Salinimonas group</taxon>
        <taxon>Alteromonas</taxon>
    </lineage>
</organism>
<dbReference type="InterPro" id="IPR036249">
    <property type="entry name" value="Thioredoxin-like_sf"/>
</dbReference>
<dbReference type="Gene3D" id="3.40.30.10">
    <property type="entry name" value="Glutaredoxin"/>
    <property type="match status" value="1"/>
</dbReference>
<accession>A0A2S9V831</accession>
<protein>
    <recommendedName>
        <fullName evidence="4">Thioredoxin family protein</fullName>
    </recommendedName>
</protein>
<sequence>MLRKFTAVLMLVVAWPLQAGDDTGVFYQRYDNEAAMVEHTITQASENQQLVALVLGAAWCHDSRALAGYFSDPALAPVTENIAVLPVDVGYLENKRTLLSQFGYPVYFATPTLLLIDPQTRQVINRASLPAWQSAHNESAVTLQDYLLAQHQYWQTQWLPAPMVAEVEAFETQQANHLYNHYQQLGKLLAKEDNGQPAPDLNAQWRAVKQYRMALQSDLIRMHQAGEIGDKTPNYPPIDW</sequence>
<dbReference type="OrthoDB" id="7629852at2"/>
<gene>
    <name evidence="2" type="ORF">C6Y40_15700</name>
</gene>
<evidence type="ECO:0000256" key="1">
    <source>
        <dbReference type="SAM" id="SignalP"/>
    </source>
</evidence>
<name>A0A2S9V831_9ALTE</name>
<dbReference type="SUPFAM" id="SSF52833">
    <property type="entry name" value="Thioredoxin-like"/>
    <property type="match status" value="1"/>
</dbReference>
<reference evidence="3" key="1">
    <citation type="journal article" date="2020" name="Int. J. Syst. Evol. Microbiol.">
        <title>Alteromonas alba sp. nov., a marine bacterium isolated from the seawater of the West Pacific Ocean.</title>
        <authorList>
            <person name="Sun C."/>
            <person name="Wu Y.-H."/>
            <person name="Xamxidin M."/>
            <person name="Cheng H."/>
            <person name="Xu X.-W."/>
        </authorList>
    </citation>
    <scope>NUCLEOTIDE SEQUENCE [LARGE SCALE GENOMIC DNA]</scope>
    <source>
        <strain evidence="3">190</strain>
    </source>
</reference>
<dbReference type="EMBL" id="PVNP01000180">
    <property type="protein sequence ID" value="PRO72619.1"/>
    <property type="molecule type" value="Genomic_DNA"/>
</dbReference>
<feature type="signal peptide" evidence="1">
    <location>
        <begin position="1"/>
        <end position="19"/>
    </location>
</feature>